<dbReference type="Gene3D" id="1.10.10.10">
    <property type="entry name" value="Winged helix-like DNA-binding domain superfamily/Winged helix DNA-binding domain"/>
    <property type="match status" value="1"/>
</dbReference>
<dbReference type="SUPFAM" id="SSF46785">
    <property type="entry name" value="Winged helix' DNA-binding domain"/>
    <property type="match status" value="1"/>
</dbReference>
<dbReference type="InterPro" id="IPR000835">
    <property type="entry name" value="HTH_MarR-typ"/>
</dbReference>
<dbReference type="PRINTS" id="PR00598">
    <property type="entry name" value="HTHMARR"/>
</dbReference>
<proteinExistence type="predicted"/>
<dbReference type="AlphaFoldDB" id="A0A0R2QAJ8"/>
<sequence length="152" mass="17149">MAIPRWLNEAEMNAWLGFITTTPDLMNAIERDLGVFGLDAGDYQLLAMLSEAQDHQLKMCDLADTLRLSRSGLTRRMDGVVKAKYVERIQDKDDRRASFAHLTAKGYEFLKKVAPLHLKDVRSRMIDLLNESEIQALGSAFAKINAHLRTTG</sequence>
<dbReference type="EMBL" id="LIBJ01000198">
    <property type="protein sequence ID" value="KRO47068.1"/>
    <property type="molecule type" value="Genomic_DNA"/>
</dbReference>
<feature type="domain" description="HTH marR-type" evidence="1">
    <location>
        <begin position="1"/>
        <end position="146"/>
    </location>
</feature>
<dbReference type="GO" id="GO:0003700">
    <property type="term" value="F:DNA-binding transcription factor activity"/>
    <property type="evidence" value="ECO:0007669"/>
    <property type="project" value="InterPro"/>
</dbReference>
<evidence type="ECO:0000313" key="3">
    <source>
        <dbReference type="Proteomes" id="UP000051017"/>
    </source>
</evidence>
<dbReference type="InterPro" id="IPR039422">
    <property type="entry name" value="MarR/SlyA-like"/>
</dbReference>
<dbReference type="Pfam" id="PF12802">
    <property type="entry name" value="MarR_2"/>
    <property type="match status" value="1"/>
</dbReference>
<organism evidence="2 3">
    <name type="scientific">Acidimicrobiia bacterium BACL6 MAG-120924-bin43</name>
    <dbReference type="NCBI Taxonomy" id="1655583"/>
    <lineage>
        <taxon>Bacteria</taxon>
        <taxon>Bacillati</taxon>
        <taxon>Actinomycetota</taxon>
        <taxon>Acidimicrobiia</taxon>
        <taxon>acIV cluster</taxon>
    </lineage>
</organism>
<protein>
    <recommendedName>
        <fullName evidence="1">HTH marR-type domain-containing protein</fullName>
    </recommendedName>
</protein>
<evidence type="ECO:0000313" key="2">
    <source>
        <dbReference type="EMBL" id="KRO47068.1"/>
    </source>
</evidence>
<dbReference type="PROSITE" id="PS50995">
    <property type="entry name" value="HTH_MARR_2"/>
    <property type="match status" value="1"/>
</dbReference>
<dbReference type="GO" id="GO:0006950">
    <property type="term" value="P:response to stress"/>
    <property type="evidence" value="ECO:0007669"/>
    <property type="project" value="TreeGrafter"/>
</dbReference>
<dbReference type="Proteomes" id="UP000051017">
    <property type="component" value="Unassembled WGS sequence"/>
</dbReference>
<name>A0A0R2QAJ8_9ACTN</name>
<dbReference type="PANTHER" id="PTHR33164:SF99">
    <property type="entry name" value="MARR FAMILY REGULATORY PROTEIN"/>
    <property type="match status" value="1"/>
</dbReference>
<dbReference type="PANTHER" id="PTHR33164">
    <property type="entry name" value="TRANSCRIPTIONAL REGULATOR, MARR FAMILY"/>
    <property type="match status" value="1"/>
</dbReference>
<dbReference type="SMART" id="SM00347">
    <property type="entry name" value="HTH_MARR"/>
    <property type="match status" value="1"/>
</dbReference>
<evidence type="ECO:0000259" key="1">
    <source>
        <dbReference type="PROSITE" id="PS50995"/>
    </source>
</evidence>
<comment type="caution">
    <text evidence="2">The sequence shown here is derived from an EMBL/GenBank/DDBJ whole genome shotgun (WGS) entry which is preliminary data.</text>
</comment>
<dbReference type="InterPro" id="IPR036390">
    <property type="entry name" value="WH_DNA-bd_sf"/>
</dbReference>
<accession>A0A0R2QAJ8</accession>
<dbReference type="InterPro" id="IPR036388">
    <property type="entry name" value="WH-like_DNA-bd_sf"/>
</dbReference>
<gene>
    <name evidence="2" type="ORF">ABR75_07335</name>
</gene>
<reference evidence="2 3" key="1">
    <citation type="submission" date="2015-10" db="EMBL/GenBank/DDBJ databases">
        <title>Metagenome-Assembled Genomes uncover a global brackish microbiome.</title>
        <authorList>
            <person name="Hugerth L.W."/>
            <person name="Larsson J."/>
            <person name="Alneberg J."/>
            <person name="Lindh M.V."/>
            <person name="Legrand C."/>
            <person name="Pinhassi J."/>
            <person name="Andersson A.F."/>
        </authorList>
    </citation>
    <scope>NUCLEOTIDE SEQUENCE [LARGE SCALE GENOMIC DNA]</scope>
    <source>
        <strain evidence="2">BACL6 MAG-120924-bin43</strain>
    </source>
</reference>